<accession>A0A2R8AJD8</accession>
<name>A0A2R8AJD8_9RHOB</name>
<proteinExistence type="predicted"/>
<evidence type="ECO:0000313" key="1">
    <source>
        <dbReference type="EMBL" id="SPF76148.1"/>
    </source>
</evidence>
<dbReference type="Gene3D" id="1.25.40.10">
    <property type="entry name" value="Tetratricopeptide repeat domain"/>
    <property type="match status" value="1"/>
</dbReference>
<evidence type="ECO:0000313" key="2">
    <source>
        <dbReference type="Proteomes" id="UP000244911"/>
    </source>
</evidence>
<dbReference type="AlphaFoldDB" id="A0A2R8AJD8"/>
<organism evidence="1 2">
    <name type="scientific">Aliiroseovarius pelagivivens</name>
    <dbReference type="NCBI Taxonomy" id="1639690"/>
    <lineage>
        <taxon>Bacteria</taxon>
        <taxon>Pseudomonadati</taxon>
        <taxon>Pseudomonadota</taxon>
        <taxon>Alphaproteobacteria</taxon>
        <taxon>Rhodobacterales</taxon>
        <taxon>Paracoccaceae</taxon>
        <taxon>Aliiroseovarius</taxon>
    </lineage>
</organism>
<dbReference type="InterPro" id="IPR010323">
    <property type="entry name" value="DUF924"/>
</dbReference>
<reference evidence="1 2" key="1">
    <citation type="submission" date="2018-03" db="EMBL/GenBank/DDBJ databases">
        <authorList>
            <person name="Keele B.F."/>
        </authorList>
    </citation>
    <scope>NUCLEOTIDE SEQUENCE [LARGE SCALE GENOMIC DNA]</scope>
    <source>
        <strain evidence="1 2">CECT 8811</strain>
    </source>
</reference>
<dbReference type="Proteomes" id="UP000244911">
    <property type="component" value="Unassembled WGS sequence"/>
</dbReference>
<protein>
    <recommendedName>
        <fullName evidence="3">DUF924 domain-containing protein</fullName>
    </recommendedName>
</protein>
<keyword evidence="2" id="KW-1185">Reference proteome</keyword>
<dbReference type="Pfam" id="PF06041">
    <property type="entry name" value="DUF924"/>
    <property type="match status" value="1"/>
</dbReference>
<dbReference type="SUPFAM" id="SSF48452">
    <property type="entry name" value="TPR-like"/>
    <property type="match status" value="1"/>
</dbReference>
<dbReference type="RefSeq" id="WP_108856177.1">
    <property type="nucleotide sequence ID" value="NZ_OMOI01000001.1"/>
</dbReference>
<evidence type="ECO:0008006" key="3">
    <source>
        <dbReference type="Google" id="ProtNLM"/>
    </source>
</evidence>
<gene>
    <name evidence="1" type="ORF">ALP8811_01148</name>
</gene>
<sequence>MTTAQDIIRFWVDDTGPEGWYNGTEELDSTIRDKFLLHWEAARAGELDHWQDSAEGALGFLILTDQFPRNMFRGDARSFATDAAALACAERSIGNGLDLQVDLPTRQFFYMPFMHSEEMAMQDRCIELMQDRMSDPRGEGDTLHARVHREIIRRFRRFPYRNQVLGRESSEEEADFISNGGYGHILHELQDEQG</sequence>
<dbReference type="EMBL" id="OMOI01000001">
    <property type="protein sequence ID" value="SPF76148.1"/>
    <property type="molecule type" value="Genomic_DNA"/>
</dbReference>
<dbReference type="Gene3D" id="1.20.58.320">
    <property type="entry name" value="TPR-like"/>
    <property type="match status" value="1"/>
</dbReference>
<dbReference type="InterPro" id="IPR011990">
    <property type="entry name" value="TPR-like_helical_dom_sf"/>
</dbReference>
<dbReference type="OrthoDB" id="7593450at2"/>